<dbReference type="RefSeq" id="WP_155642242.1">
    <property type="nucleotide sequence ID" value="NZ_JBMKNJ010000032.1"/>
</dbReference>
<evidence type="ECO:0000313" key="2">
    <source>
        <dbReference type="EMBL" id="KXA03727.1"/>
    </source>
</evidence>
<accession>A0A133MI48</accession>
<dbReference type="EMBL" id="LRPU01000239">
    <property type="protein sequence ID" value="KXA03727.1"/>
    <property type="molecule type" value="Genomic_DNA"/>
</dbReference>
<name>A0A133MI48_CLOPF</name>
<keyword evidence="1" id="KW-0812">Transmembrane</keyword>
<feature type="transmembrane region" description="Helical" evidence="1">
    <location>
        <begin position="7"/>
        <end position="25"/>
    </location>
</feature>
<organism evidence="2 3">
    <name type="scientific">Clostridium perfringens</name>
    <dbReference type="NCBI Taxonomy" id="1502"/>
    <lineage>
        <taxon>Bacteria</taxon>
        <taxon>Bacillati</taxon>
        <taxon>Bacillota</taxon>
        <taxon>Clostridia</taxon>
        <taxon>Eubacteriales</taxon>
        <taxon>Clostridiaceae</taxon>
        <taxon>Clostridium</taxon>
    </lineage>
</organism>
<keyword evidence="1" id="KW-1133">Transmembrane helix</keyword>
<sequence length="57" mass="6620">MRDKEKIILKIISMSCFVILTILNIADKNYVSGTFFLIATIAYSFTFINQKKNKENK</sequence>
<proteinExistence type="predicted"/>
<protein>
    <submittedName>
        <fullName evidence="2">Uncharacterized protein</fullName>
    </submittedName>
</protein>
<comment type="caution">
    <text evidence="2">The sequence shown here is derived from an EMBL/GenBank/DDBJ whole genome shotgun (WGS) entry which is preliminary data.</text>
</comment>
<evidence type="ECO:0000256" key="1">
    <source>
        <dbReference type="SAM" id="Phobius"/>
    </source>
</evidence>
<evidence type="ECO:0000313" key="3">
    <source>
        <dbReference type="Proteomes" id="UP000070646"/>
    </source>
</evidence>
<keyword evidence="1" id="KW-0472">Membrane</keyword>
<feature type="transmembrane region" description="Helical" evidence="1">
    <location>
        <begin position="31"/>
        <end position="48"/>
    </location>
</feature>
<reference evidence="2 3" key="1">
    <citation type="submission" date="2016-01" db="EMBL/GenBank/DDBJ databases">
        <authorList>
            <person name="Oliw E.H."/>
        </authorList>
    </citation>
    <scope>NUCLEOTIDE SEQUENCE [LARGE SCALE GENOMIC DNA]</scope>
    <source>
        <strain evidence="2 3">MJR7757A</strain>
    </source>
</reference>
<dbReference type="Proteomes" id="UP000070646">
    <property type="component" value="Unassembled WGS sequence"/>
</dbReference>
<gene>
    <name evidence="2" type="ORF">HMPREF3222_03267</name>
</gene>
<dbReference type="AlphaFoldDB" id="A0A133MI48"/>
<dbReference type="PATRIC" id="fig|1502.174.peg.3303"/>